<dbReference type="GO" id="GO:1903509">
    <property type="term" value="P:liposaccharide metabolic process"/>
    <property type="evidence" value="ECO:0007669"/>
    <property type="project" value="UniProtKB-ARBA"/>
</dbReference>
<dbReference type="OrthoDB" id="3632147at2"/>
<dbReference type="Proteomes" id="UP000051677">
    <property type="component" value="Unassembled WGS sequence"/>
</dbReference>
<evidence type="ECO:0000313" key="6">
    <source>
        <dbReference type="Proteomes" id="UP000051677"/>
    </source>
</evidence>
<reference evidence="5 6" key="1">
    <citation type="submission" date="2015-10" db="EMBL/GenBank/DDBJ databases">
        <title>Mycobacterium gordonae draft genome assembly.</title>
        <authorList>
            <person name="Ustinova V."/>
            <person name="Smirnova T."/>
            <person name="Blagodatskikh K."/>
            <person name="Varlamov D."/>
            <person name="Larionova E."/>
            <person name="Chernousova L."/>
        </authorList>
    </citation>
    <scope>NUCLEOTIDE SEQUENCE [LARGE SCALE GENOMIC DNA]</scope>
    <source>
        <strain evidence="5 6">CTRI 14-8773</strain>
    </source>
</reference>
<dbReference type="Pfam" id="PF13439">
    <property type="entry name" value="Glyco_transf_4"/>
    <property type="match status" value="1"/>
</dbReference>
<dbReference type="Gene3D" id="3.40.50.2000">
    <property type="entry name" value="Glycogen Phosphorylase B"/>
    <property type="match status" value="2"/>
</dbReference>
<dbReference type="RefSeq" id="WP_055581368.1">
    <property type="nucleotide sequence ID" value="NZ_LKTM01000372.1"/>
</dbReference>
<sequence length="389" mass="42487">MRISIFTDNFLPKVDGIVTRLTMTVQQLTAGGDEVQVFCPGDVPSSYHEAEIVGLPSVRLPSYPEVKLALPTRTVSAALDRFQPDVIHVVNAFGFLGIGGIWFARRKKIPLVASYHVDLLKYADFYGWPGPVKRASWQLVKTAHNQARLTLCTSTPLGADLSNRGVQRITQWPRAVDTELFHPHRASSDSRNRLLGNHSDNGALLLYVGRLAVEKEIEQMRLVLDALPEARLALVGDGPHRRQLEKYFAGTATTFLGYLSGEQLAAAYASADAFLLTSCTETLGLVLLEAMAAGCPVIAANRGGVPDVVEDGVTGFLYDPDRPDDLLAQSKRLLTNGALRQAMSWAARQEAERWSWTSATEQLRRSYVRAITDNTAVGRLIDSGAASGT</sequence>
<organism evidence="5 6">
    <name type="scientific">Mycobacterium gordonae</name>
    <dbReference type="NCBI Taxonomy" id="1778"/>
    <lineage>
        <taxon>Bacteria</taxon>
        <taxon>Bacillati</taxon>
        <taxon>Actinomycetota</taxon>
        <taxon>Actinomycetes</taxon>
        <taxon>Mycobacteriales</taxon>
        <taxon>Mycobacteriaceae</taxon>
        <taxon>Mycobacterium</taxon>
    </lineage>
</organism>
<comment type="caution">
    <text evidence="5">The sequence shown here is derived from an EMBL/GenBank/DDBJ whole genome shotgun (WGS) entry which is preliminary data.</text>
</comment>
<dbReference type="AlphaFoldDB" id="A0A0Q2LGN7"/>
<feature type="domain" description="Glycosyltransferase subfamily 4-like N-terminal" evidence="4">
    <location>
        <begin position="14"/>
        <end position="179"/>
    </location>
</feature>
<name>A0A0Q2LGN7_MYCGO</name>
<dbReference type="SUPFAM" id="SSF53756">
    <property type="entry name" value="UDP-Glycosyltransferase/glycogen phosphorylase"/>
    <property type="match status" value="1"/>
</dbReference>
<keyword evidence="1" id="KW-0328">Glycosyltransferase</keyword>
<dbReference type="GO" id="GO:0008610">
    <property type="term" value="P:lipid biosynthetic process"/>
    <property type="evidence" value="ECO:0007669"/>
    <property type="project" value="UniProtKB-ARBA"/>
</dbReference>
<keyword evidence="2 5" id="KW-0808">Transferase</keyword>
<evidence type="ECO:0000256" key="1">
    <source>
        <dbReference type="ARBA" id="ARBA00022676"/>
    </source>
</evidence>
<accession>A0A0Q2LGN7</accession>
<dbReference type="InterPro" id="IPR001296">
    <property type="entry name" value="Glyco_trans_1"/>
</dbReference>
<dbReference type="GO" id="GO:0016757">
    <property type="term" value="F:glycosyltransferase activity"/>
    <property type="evidence" value="ECO:0007669"/>
    <property type="project" value="UniProtKB-KW"/>
</dbReference>
<evidence type="ECO:0000259" key="3">
    <source>
        <dbReference type="Pfam" id="PF00534"/>
    </source>
</evidence>
<dbReference type="Pfam" id="PF00534">
    <property type="entry name" value="Glycos_transf_1"/>
    <property type="match status" value="1"/>
</dbReference>
<dbReference type="GO" id="GO:1901137">
    <property type="term" value="P:carbohydrate derivative biosynthetic process"/>
    <property type="evidence" value="ECO:0007669"/>
    <property type="project" value="UniProtKB-ARBA"/>
</dbReference>
<dbReference type="InterPro" id="IPR028098">
    <property type="entry name" value="Glyco_trans_4-like_N"/>
</dbReference>
<dbReference type="EMBL" id="LKTM01000372">
    <property type="protein sequence ID" value="KQH75513.1"/>
    <property type="molecule type" value="Genomic_DNA"/>
</dbReference>
<dbReference type="CDD" id="cd03814">
    <property type="entry name" value="GT4-like"/>
    <property type="match status" value="1"/>
</dbReference>
<feature type="domain" description="Glycosyl transferase family 1" evidence="3">
    <location>
        <begin position="199"/>
        <end position="349"/>
    </location>
</feature>
<dbReference type="InterPro" id="IPR050194">
    <property type="entry name" value="Glycosyltransferase_grp1"/>
</dbReference>
<evidence type="ECO:0000313" key="5">
    <source>
        <dbReference type="EMBL" id="KQH75513.1"/>
    </source>
</evidence>
<dbReference type="PANTHER" id="PTHR45947:SF3">
    <property type="entry name" value="SULFOQUINOVOSYL TRANSFERASE SQD2"/>
    <property type="match status" value="1"/>
</dbReference>
<dbReference type="PANTHER" id="PTHR45947">
    <property type="entry name" value="SULFOQUINOVOSYL TRANSFERASE SQD2"/>
    <property type="match status" value="1"/>
</dbReference>
<gene>
    <name evidence="5" type="ORF">AO501_24815</name>
</gene>
<evidence type="ECO:0000256" key="2">
    <source>
        <dbReference type="ARBA" id="ARBA00022679"/>
    </source>
</evidence>
<protein>
    <submittedName>
        <fullName evidence="5">Glycosyl transferase</fullName>
    </submittedName>
</protein>
<proteinExistence type="predicted"/>
<evidence type="ECO:0000259" key="4">
    <source>
        <dbReference type="Pfam" id="PF13439"/>
    </source>
</evidence>